<dbReference type="RefSeq" id="WP_092066558.1">
    <property type="nucleotide sequence ID" value="NZ_FNIN01000017.1"/>
</dbReference>
<gene>
    <name evidence="1" type="ORF">SAMN04488516_11723</name>
</gene>
<evidence type="ECO:0000313" key="2">
    <source>
        <dbReference type="Proteomes" id="UP000199602"/>
    </source>
</evidence>
<dbReference type="STRING" id="206665.SAMN04488516_11723"/>
<proteinExistence type="predicted"/>
<reference evidence="1 2" key="1">
    <citation type="submission" date="2016-10" db="EMBL/GenBank/DDBJ databases">
        <authorList>
            <person name="de Groot N.N."/>
        </authorList>
    </citation>
    <scope>NUCLEOTIDE SEQUENCE [LARGE SCALE GENOMIC DNA]</scope>
    <source>
        <strain evidence="1 2">DSM 15269</strain>
    </source>
</reference>
<keyword evidence="2" id="KW-1185">Reference proteome</keyword>
<sequence>MKIKLDKKTLLAGIEELKKKIAQEVLPFEDDTIQKQRQRKKNCAQDLEEFARTYFPHYLSHKSNKLHEYLFSNYVQIILSSTPKRFAVAAPRGNAKSTITSLILPIWCICYGYKHFIAIFSNSFTQAAEFLEFVKAELEANARLKHDFSEITGEGPTWQFGHIITNNMVKLKAWGVRQKLLGARHLQYRPDLCIYDDLEDPEEVLNPENRKKTEKWFFDKAFNIGDVSYTDHIAVGTIHHEDCLLKKLISRFGGKIFKSVIKWSTSPLWERWEEIYTQDQSENKQKARDFFEKHKQEMLKGTKVLWPEKEDYYTLMCLRQDIGPHAFDCAKQNDPSESSMFSEEWLEKWAYEEADILGKNLIFFASCDPSMGKKFGAPSAIIILGKEISSPTCYVIVADIKKRHPDQIIEDLIEYQLSYKCINWAFEVVQLQEYLKDRLILEAGKKGVPFPINEIRPKADKDIRIQSLQPYLANGIIRLPRKMKAGRDNPLNLWHQLKNYPKAMYKDGPDGLEMAFSQAVTFSMSSVKSAKKRESKNLLQGYWT</sequence>
<dbReference type="InterPro" id="IPR006517">
    <property type="entry name" value="Phage_terminase_lsu-like_C"/>
</dbReference>
<name>A0A1H0GAA2_9BACT</name>
<evidence type="ECO:0000313" key="1">
    <source>
        <dbReference type="EMBL" id="SDO03813.1"/>
    </source>
</evidence>
<dbReference type="OrthoDB" id="378710at2"/>
<dbReference type="AlphaFoldDB" id="A0A1H0GAA2"/>
<protein>
    <submittedName>
        <fullName evidence="1">Phage uncharacterized protein (Putative large terminase), C-terminal domain-containing protein</fullName>
    </submittedName>
</protein>
<dbReference type="EMBL" id="FNIN01000017">
    <property type="protein sequence ID" value="SDO03813.1"/>
    <property type="molecule type" value="Genomic_DNA"/>
</dbReference>
<accession>A0A1H0GAA2</accession>
<dbReference type="NCBIfam" id="TIGR01630">
    <property type="entry name" value="psiM2_ORF9"/>
    <property type="match status" value="1"/>
</dbReference>
<dbReference type="InterPro" id="IPR027417">
    <property type="entry name" value="P-loop_NTPase"/>
</dbReference>
<dbReference type="Gene3D" id="3.40.50.300">
    <property type="entry name" value="P-loop containing nucleotide triphosphate hydrolases"/>
    <property type="match status" value="1"/>
</dbReference>
<dbReference type="Proteomes" id="UP000199602">
    <property type="component" value="Unassembled WGS sequence"/>
</dbReference>
<organism evidence="1 2">
    <name type="scientific">Desulfonauticus submarinus</name>
    <dbReference type="NCBI Taxonomy" id="206665"/>
    <lineage>
        <taxon>Bacteria</taxon>
        <taxon>Pseudomonadati</taxon>
        <taxon>Thermodesulfobacteriota</taxon>
        <taxon>Desulfovibrionia</taxon>
        <taxon>Desulfovibrionales</taxon>
        <taxon>Desulfonauticaceae</taxon>
        <taxon>Desulfonauticus</taxon>
    </lineage>
</organism>